<protein>
    <recommendedName>
        <fullName evidence="1">DUF7513 domain-containing protein</fullName>
    </recommendedName>
</protein>
<evidence type="ECO:0000313" key="3">
    <source>
        <dbReference type="Proteomes" id="UP001596408"/>
    </source>
</evidence>
<dbReference type="Pfam" id="PF24353">
    <property type="entry name" value="DUF7513"/>
    <property type="match status" value="1"/>
</dbReference>
<organism evidence="2 3">
    <name type="scientific">Halopelagius fulvigenes</name>
    <dbReference type="NCBI Taxonomy" id="1198324"/>
    <lineage>
        <taxon>Archaea</taxon>
        <taxon>Methanobacteriati</taxon>
        <taxon>Methanobacteriota</taxon>
        <taxon>Stenosarchaea group</taxon>
        <taxon>Halobacteria</taxon>
        <taxon>Halobacteriales</taxon>
        <taxon>Haloferacaceae</taxon>
    </lineage>
</organism>
<keyword evidence="3" id="KW-1185">Reference proteome</keyword>
<dbReference type="RefSeq" id="WP_379696207.1">
    <property type="nucleotide sequence ID" value="NZ_JBHSXH010000015.1"/>
</dbReference>
<dbReference type="InterPro" id="IPR055935">
    <property type="entry name" value="DUF7513"/>
</dbReference>
<dbReference type="EMBL" id="JBHSXH010000015">
    <property type="protein sequence ID" value="MFC6825717.1"/>
    <property type="molecule type" value="Genomic_DNA"/>
</dbReference>
<feature type="domain" description="DUF7513" evidence="1">
    <location>
        <begin position="1"/>
        <end position="81"/>
    </location>
</feature>
<gene>
    <name evidence="2" type="ORF">ACFQEV_12045</name>
</gene>
<accession>A0ABD5U1X7</accession>
<evidence type="ECO:0000313" key="2">
    <source>
        <dbReference type="EMBL" id="MFC6825717.1"/>
    </source>
</evidence>
<dbReference type="Proteomes" id="UP001596408">
    <property type="component" value="Unassembled WGS sequence"/>
</dbReference>
<proteinExistence type="predicted"/>
<comment type="caution">
    <text evidence="2">The sequence shown here is derived from an EMBL/GenBank/DDBJ whole genome shotgun (WGS) entry which is preliminary data.</text>
</comment>
<dbReference type="AlphaFoldDB" id="A0ABD5U1X7"/>
<sequence>MSFLDFLFAEETFRASKPAFEAGETVTAFVTRITGDGAIVRIGDTVIELPGADPTLLERRVRFEIEEFDAASSRGRGRLVEVLDDRG</sequence>
<name>A0ABD5U1X7_9EURY</name>
<reference evidence="2 3" key="1">
    <citation type="journal article" date="2019" name="Int. J. Syst. Evol. Microbiol.">
        <title>The Global Catalogue of Microorganisms (GCM) 10K type strain sequencing project: providing services to taxonomists for standard genome sequencing and annotation.</title>
        <authorList>
            <consortium name="The Broad Institute Genomics Platform"/>
            <consortium name="The Broad Institute Genome Sequencing Center for Infectious Disease"/>
            <person name="Wu L."/>
            <person name="Ma J."/>
        </authorList>
    </citation>
    <scope>NUCLEOTIDE SEQUENCE [LARGE SCALE GENOMIC DNA]</scope>
    <source>
        <strain evidence="2 3">YIM 94188</strain>
    </source>
</reference>
<evidence type="ECO:0000259" key="1">
    <source>
        <dbReference type="Pfam" id="PF24353"/>
    </source>
</evidence>